<sequence>MTTGPAGPAPISPEARRALEAELADARTERAAVAATLRGGEGVGDRADEADELQRVSDLARLDRRIREIEGRLTEGAIAGSPRTGTVGMGSAVTLRFADGVTETFEISEIANEMDDSLVTDDSPLGLALLGRRAGETVEYDTPGGRMSATVVSIGQGRQQA</sequence>
<comment type="caution">
    <text evidence="5">The sequence shown here is derived from an EMBL/GenBank/DDBJ whole genome shotgun (WGS) entry which is preliminary data.</text>
</comment>
<feature type="domain" description="Transcription elongation factor GreA/GreB C-terminal" evidence="3">
    <location>
        <begin position="84"/>
        <end position="154"/>
    </location>
</feature>
<keyword evidence="2" id="KW-0804">Transcription</keyword>
<evidence type="ECO:0000259" key="4">
    <source>
        <dbReference type="Pfam" id="PF03449"/>
    </source>
</evidence>
<dbReference type="SUPFAM" id="SSF54534">
    <property type="entry name" value="FKBP-like"/>
    <property type="match status" value="1"/>
</dbReference>
<dbReference type="InterPro" id="IPR022691">
    <property type="entry name" value="Tscrpt_elong_fac_GreA/B_N"/>
</dbReference>
<dbReference type="GO" id="GO:0006354">
    <property type="term" value="P:DNA-templated transcription elongation"/>
    <property type="evidence" value="ECO:0007669"/>
    <property type="project" value="TreeGrafter"/>
</dbReference>
<dbReference type="PIRSF" id="PIRSF006092">
    <property type="entry name" value="GreA_GreB"/>
    <property type="match status" value="1"/>
</dbReference>
<evidence type="ECO:0000256" key="2">
    <source>
        <dbReference type="ARBA" id="ARBA00023163"/>
    </source>
</evidence>
<evidence type="ECO:0000259" key="3">
    <source>
        <dbReference type="Pfam" id="PF01272"/>
    </source>
</evidence>
<evidence type="ECO:0000256" key="1">
    <source>
        <dbReference type="ARBA" id="ARBA00023015"/>
    </source>
</evidence>
<protein>
    <submittedName>
        <fullName evidence="5">Nucleoside diphosphate kinase regulator</fullName>
    </submittedName>
</protein>
<dbReference type="InterPro" id="IPR023459">
    <property type="entry name" value="Tscrpt_elong_fac_GreA/B_fam"/>
</dbReference>
<feature type="domain" description="Transcription elongation factor GreA/GreB N-terminal" evidence="4">
    <location>
        <begin position="10"/>
        <end position="74"/>
    </location>
</feature>
<dbReference type="GO" id="GO:0032784">
    <property type="term" value="P:regulation of DNA-templated transcription elongation"/>
    <property type="evidence" value="ECO:0007669"/>
    <property type="project" value="InterPro"/>
</dbReference>
<dbReference type="SUPFAM" id="SSF46557">
    <property type="entry name" value="GreA transcript cleavage protein, N-terminal domain"/>
    <property type="match status" value="1"/>
</dbReference>
<organism evidence="5 6">
    <name type="scientific">Kitasatospora acidiphila</name>
    <dbReference type="NCBI Taxonomy" id="2567942"/>
    <lineage>
        <taxon>Bacteria</taxon>
        <taxon>Bacillati</taxon>
        <taxon>Actinomycetota</taxon>
        <taxon>Actinomycetes</taxon>
        <taxon>Kitasatosporales</taxon>
        <taxon>Streptomycetaceae</taxon>
        <taxon>Kitasatospora</taxon>
    </lineage>
</organism>
<proteinExistence type="predicted"/>
<accession>A0A540WBQ1</accession>
<dbReference type="GO" id="GO:0003677">
    <property type="term" value="F:DNA binding"/>
    <property type="evidence" value="ECO:0007669"/>
    <property type="project" value="InterPro"/>
</dbReference>
<dbReference type="OrthoDB" id="3823115at2"/>
<dbReference type="Proteomes" id="UP000319103">
    <property type="component" value="Unassembled WGS sequence"/>
</dbReference>
<dbReference type="Pfam" id="PF03449">
    <property type="entry name" value="GreA_GreB_N"/>
    <property type="match status" value="1"/>
</dbReference>
<dbReference type="Gene3D" id="1.10.287.180">
    <property type="entry name" value="Transcription elongation factor, GreA/GreB, N-terminal domain"/>
    <property type="match status" value="1"/>
</dbReference>
<dbReference type="PANTHER" id="PTHR30437:SF4">
    <property type="entry name" value="TRANSCRIPTION ELONGATION FACTOR GREA"/>
    <property type="match status" value="1"/>
</dbReference>
<dbReference type="PANTHER" id="PTHR30437">
    <property type="entry name" value="TRANSCRIPTION ELONGATION FACTOR GREA"/>
    <property type="match status" value="1"/>
</dbReference>
<dbReference type="RefSeq" id="WP_141636779.1">
    <property type="nucleotide sequence ID" value="NZ_VIGB01000003.1"/>
</dbReference>
<dbReference type="InterPro" id="IPR001437">
    <property type="entry name" value="Tscrpt_elong_fac_GreA/B_C"/>
</dbReference>
<evidence type="ECO:0000313" key="5">
    <source>
        <dbReference type="EMBL" id="TQF06347.1"/>
    </source>
</evidence>
<dbReference type="InterPro" id="IPR036805">
    <property type="entry name" value="Tscrpt_elong_fac_GreA/B_N_sf"/>
</dbReference>
<evidence type="ECO:0000313" key="6">
    <source>
        <dbReference type="Proteomes" id="UP000319103"/>
    </source>
</evidence>
<keyword evidence="1" id="KW-0805">Transcription regulation</keyword>
<dbReference type="AlphaFoldDB" id="A0A540WBQ1"/>
<gene>
    <name evidence="5" type="ORF">E6W39_34245</name>
</gene>
<keyword evidence="5" id="KW-0808">Transferase</keyword>
<keyword evidence="5" id="KW-0418">Kinase</keyword>
<dbReference type="GO" id="GO:0016301">
    <property type="term" value="F:kinase activity"/>
    <property type="evidence" value="ECO:0007669"/>
    <property type="project" value="UniProtKB-KW"/>
</dbReference>
<dbReference type="GO" id="GO:0070063">
    <property type="term" value="F:RNA polymerase binding"/>
    <property type="evidence" value="ECO:0007669"/>
    <property type="project" value="InterPro"/>
</dbReference>
<keyword evidence="6" id="KW-1185">Reference proteome</keyword>
<dbReference type="NCBIfam" id="NF004548">
    <property type="entry name" value="PRK05892.1"/>
    <property type="match status" value="1"/>
</dbReference>
<dbReference type="InterPro" id="IPR036953">
    <property type="entry name" value="GreA/GreB_C_sf"/>
</dbReference>
<reference evidence="5 6" key="1">
    <citation type="submission" date="2019-06" db="EMBL/GenBank/DDBJ databases">
        <title>Description of Kitasatospora acidophila sp. nov. isolated from pine grove soil, and reclassification of Streptomyces novaecaesareae to Kitasatospora novaeceasareae comb. nov.</title>
        <authorList>
            <person name="Kim M.J."/>
        </authorList>
    </citation>
    <scope>NUCLEOTIDE SEQUENCE [LARGE SCALE GENOMIC DNA]</scope>
    <source>
        <strain evidence="5 6">MMS16-CNU292</strain>
    </source>
</reference>
<dbReference type="Pfam" id="PF01272">
    <property type="entry name" value="GreA_GreB"/>
    <property type="match status" value="1"/>
</dbReference>
<dbReference type="Gene3D" id="3.10.50.30">
    <property type="entry name" value="Transcription elongation factor, GreA/GreB, C-terminal domain"/>
    <property type="match status" value="1"/>
</dbReference>
<dbReference type="EMBL" id="VIGB01000003">
    <property type="protein sequence ID" value="TQF06347.1"/>
    <property type="molecule type" value="Genomic_DNA"/>
</dbReference>
<name>A0A540WBQ1_9ACTN</name>